<accession>A0ABP0JLH8</accession>
<keyword evidence="4" id="KW-1185">Reference proteome</keyword>
<name>A0ABP0JLH8_9DINO</name>
<gene>
    <name evidence="3" type="ORF">CCMP2556_LOCUS12033</name>
</gene>
<evidence type="ECO:0000256" key="1">
    <source>
        <dbReference type="SAM" id="MobiDB-lite"/>
    </source>
</evidence>
<dbReference type="PANTHER" id="PTHR44167:SF24">
    <property type="entry name" value="SERINE_THREONINE-PROTEIN KINASE CHK2"/>
    <property type="match status" value="1"/>
</dbReference>
<dbReference type="PANTHER" id="PTHR44167">
    <property type="entry name" value="OVARIAN-SPECIFIC SERINE/THREONINE-PROTEIN KINASE LOK-RELATED"/>
    <property type="match status" value="1"/>
</dbReference>
<evidence type="ECO:0000313" key="3">
    <source>
        <dbReference type="EMBL" id="CAK9015271.1"/>
    </source>
</evidence>
<feature type="region of interest" description="Disordered" evidence="1">
    <location>
        <begin position="1"/>
        <end position="179"/>
    </location>
</feature>
<dbReference type="EMBL" id="CAXAMN010005769">
    <property type="protein sequence ID" value="CAK9015271.1"/>
    <property type="molecule type" value="Genomic_DNA"/>
</dbReference>
<sequence length="421" mass="45589">MGQQGSRPDANAVTELPSAHGGRQSRLDVELKEVTEVDLTSSSSQSKVKRDSRPPSSQGRLPPTKPAAPSNARPPSSQGPGRRGPNQGQGPLLLNKSGQLRRTATERTLDSNGPLDESPPPTRPGTAASLVSVNAAVRNPQRYRVELPGQMPDIRGDPSPPPSQPASLALRSRPGTSQNSQLLAAQFTQTKAFARPASSGNDPALQHLPLAVTLKGPTGPRRNMPPGRPETLEMPKAFSRPMTSGTEAAGGGRRGIRWVEDIARHYRIGTNVMPSCHAGMEIRHASRASEDTPTAQESFVVKLRYKNKSFQGKNEESRWRNNTELILNMPQSNGIARLIDVLEDSKAYYVVMERAGGCDLYECLSGAPERRLPAHEAREVLRELLAAVAELHSHGFIHKDQSVPRTFGETWPPALAQVSSL</sequence>
<evidence type="ECO:0000259" key="2">
    <source>
        <dbReference type="PROSITE" id="PS50011"/>
    </source>
</evidence>
<proteinExistence type="predicted"/>
<dbReference type="SUPFAM" id="SSF56112">
    <property type="entry name" value="Protein kinase-like (PK-like)"/>
    <property type="match status" value="1"/>
</dbReference>
<feature type="domain" description="Protein kinase" evidence="2">
    <location>
        <begin position="262"/>
        <end position="421"/>
    </location>
</feature>
<protein>
    <recommendedName>
        <fullName evidence="2">Protein kinase domain-containing protein</fullName>
    </recommendedName>
</protein>
<dbReference type="Pfam" id="PF00069">
    <property type="entry name" value="Pkinase"/>
    <property type="match status" value="1"/>
</dbReference>
<feature type="compositionally biased region" description="Low complexity" evidence="1">
    <location>
        <begin position="67"/>
        <end position="91"/>
    </location>
</feature>
<comment type="caution">
    <text evidence="3">The sequence shown here is derived from an EMBL/GenBank/DDBJ whole genome shotgun (WGS) entry which is preliminary data.</text>
</comment>
<evidence type="ECO:0000313" key="4">
    <source>
        <dbReference type="Proteomes" id="UP001642484"/>
    </source>
</evidence>
<feature type="region of interest" description="Disordered" evidence="1">
    <location>
        <begin position="213"/>
        <end position="235"/>
    </location>
</feature>
<organism evidence="3 4">
    <name type="scientific">Durusdinium trenchii</name>
    <dbReference type="NCBI Taxonomy" id="1381693"/>
    <lineage>
        <taxon>Eukaryota</taxon>
        <taxon>Sar</taxon>
        <taxon>Alveolata</taxon>
        <taxon>Dinophyceae</taxon>
        <taxon>Suessiales</taxon>
        <taxon>Symbiodiniaceae</taxon>
        <taxon>Durusdinium</taxon>
    </lineage>
</organism>
<dbReference type="Proteomes" id="UP001642484">
    <property type="component" value="Unassembled WGS sequence"/>
</dbReference>
<dbReference type="InterPro" id="IPR011009">
    <property type="entry name" value="Kinase-like_dom_sf"/>
</dbReference>
<dbReference type="PROSITE" id="PS50011">
    <property type="entry name" value="PROTEIN_KINASE_DOM"/>
    <property type="match status" value="1"/>
</dbReference>
<feature type="compositionally biased region" description="Basic and acidic residues" evidence="1">
    <location>
        <begin position="25"/>
        <end position="35"/>
    </location>
</feature>
<dbReference type="InterPro" id="IPR000719">
    <property type="entry name" value="Prot_kinase_dom"/>
</dbReference>
<reference evidence="3 4" key="1">
    <citation type="submission" date="2024-02" db="EMBL/GenBank/DDBJ databases">
        <authorList>
            <person name="Chen Y."/>
            <person name="Shah S."/>
            <person name="Dougan E. K."/>
            <person name="Thang M."/>
            <person name="Chan C."/>
        </authorList>
    </citation>
    <scope>NUCLEOTIDE SEQUENCE [LARGE SCALE GENOMIC DNA]</scope>
</reference>
<dbReference type="Gene3D" id="1.10.510.10">
    <property type="entry name" value="Transferase(Phosphotransferase) domain 1"/>
    <property type="match status" value="1"/>
</dbReference>